<dbReference type="FunFam" id="3.30.980.10:FF:000004">
    <property type="entry name" value="Alanine--tRNA ligase, cytoplasmic"/>
    <property type="match status" value="1"/>
</dbReference>
<comment type="similarity">
    <text evidence="1 13">Belongs to the class-II aminoacyl-tRNA synthetase family.</text>
</comment>
<dbReference type="RefSeq" id="WP_146921761.1">
    <property type="nucleotide sequence ID" value="NZ_CP042430.1"/>
</dbReference>
<dbReference type="SUPFAM" id="SSF55186">
    <property type="entry name" value="ThrRS/AlaRS common domain"/>
    <property type="match status" value="1"/>
</dbReference>
<dbReference type="GO" id="GO:0005829">
    <property type="term" value="C:cytosol"/>
    <property type="evidence" value="ECO:0007669"/>
    <property type="project" value="TreeGrafter"/>
</dbReference>
<dbReference type="AlphaFoldDB" id="A0A5B8U8F0"/>
<dbReference type="KEGG" id="bsol:FSW04_18700"/>
<dbReference type="SUPFAM" id="SSF55681">
    <property type="entry name" value="Class II aaRS and biotin synthetases"/>
    <property type="match status" value="1"/>
</dbReference>
<dbReference type="PANTHER" id="PTHR11777:SF9">
    <property type="entry name" value="ALANINE--TRNA LIGASE, CYTOPLASMIC"/>
    <property type="match status" value="1"/>
</dbReference>
<dbReference type="GO" id="GO:0008270">
    <property type="term" value="F:zinc ion binding"/>
    <property type="evidence" value="ECO:0007669"/>
    <property type="project" value="UniProtKB-UniRule"/>
</dbReference>
<keyword evidence="6 13" id="KW-0862">Zinc</keyword>
<evidence type="ECO:0000256" key="3">
    <source>
        <dbReference type="ARBA" id="ARBA00022598"/>
    </source>
</evidence>
<evidence type="ECO:0000313" key="16">
    <source>
        <dbReference type="Proteomes" id="UP000321805"/>
    </source>
</evidence>
<evidence type="ECO:0000259" key="14">
    <source>
        <dbReference type="PROSITE" id="PS50860"/>
    </source>
</evidence>
<dbReference type="InterPro" id="IPR045864">
    <property type="entry name" value="aa-tRNA-synth_II/BPL/LPL"/>
</dbReference>
<dbReference type="EMBL" id="CP042430">
    <property type="protein sequence ID" value="QEC49399.1"/>
    <property type="molecule type" value="Genomic_DNA"/>
</dbReference>
<dbReference type="HAMAP" id="MF_00036_B">
    <property type="entry name" value="Ala_tRNA_synth_B"/>
    <property type="match status" value="1"/>
</dbReference>
<keyword evidence="16" id="KW-1185">Reference proteome</keyword>
<dbReference type="Gene3D" id="2.40.30.130">
    <property type="match status" value="1"/>
</dbReference>
<evidence type="ECO:0000256" key="1">
    <source>
        <dbReference type="ARBA" id="ARBA00008226"/>
    </source>
</evidence>
<dbReference type="Gene3D" id="3.10.310.40">
    <property type="match status" value="1"/>
</dbReference>
<dbReference type="Pfam" id="PF02272">
    <property type="entry name" value="DHHA1"/>
    <property type="match status" value="1"/>
</dbReference>
<evidence type="ECO:0000313" key="15">
    <source>
        <dbReference type="EMBL" id="QEC49399.1"/>
    </source>
</evidence>
<keyword evidence="2 13" id="KW-0820">tRNA-binding</keyword>
<dbReference type="GO" id="GO:0004813">
    <property type="term" value="F:alanine-tRNA ligase activity"/>
    <property type="evidence" value="ECO:0007669"/>
    <property type="project" value="UniProtKB-UniRule"/>
</dbReference>
<dbReference type="GO" id="GO:0002161">
    <property type="term" value="F:aminoacyl-tRNA deacylase activity"/>
    <property type="evidence" value="ECO:0007669"/>
    <property type="project" value="TreeGrafter"/>
</dbReference>
<dbReference type="InterPro" id="IPR003156">
    <property type="entry name" value="DHHA1_dom"/>
</dbReference>
<evidence type="ECO:0000256" key="12">
    <source>
        <dbReference type="ARBA" id="ARBA00048300"/>
    </source>
</evidence>
<organism evidence="15 16">
    <name type="scientific">Baekduia soli</name>
    <dbReference type="NCBI Taxonomy" id="496014"/>
    <lineage>
        <taxon>Bacteria</taxon>
        <taxon>Bacillati</taxon>
        <taxon>Actinomycetota</taxon>
        <taxon>Thermoleophilia</taxon>
        <taxon>Solirubrobacterales</taxon>
        <taxon>Baekduiaceae</taxon>
        <taxon>Baekduia</taxon>
    </lineage>
</organism>
<dbReference type="Pfam" id="PF01411">
    <property type="entry name" value="tRNA-synt_2c"/>
    <property type="match status" value="1"/>
</dbReference>
<keyword evidence="10 13" id="KW-0030">Aminoacyl-tRNA synthetase</keyword>
<evidence type="ECO:0000256" key="9">
    <source>
        <dbReference type="ARBA" id="ARBA00022917"/>
    </source>
</evidence>
<dbReference type="InterPro" id="IPR018164">
    <property type="entry name" value="Ala-tRNA-synth_IIc_N"/>
</dbReference>
<feature type="binding site" evidence="13">
    <location>
        <position position="660"/>
    </location>
    <ligand>
        <name>Zn(2+)</name>
        <dbReference type="ChEBI" id="CHEBI:29105"/>
    </ligand>
</feature>
<feature type="domain" description="Alanyl-transfer RNA synthetases family profile" evidence="14">
    <location>
        <begin position="1"/>
        <end position="703"/>
    </location>
</feature>
<name>A0A5B8U8F0_9ACTN</name>
<evidence type="ECO:0000256" key="10">
    <source>
        <dbReference type="ARBA" id="ARBA00023146"/>
    </source>
</evidence>
<accession>A0A5B8U8F0</accession>
<evidence type="ECO:0000256" key="6">
    <source>
        <dbReference type="ARBA" id="ARBA00022833"/>
    </source>
</evidence>
<keyword evidence="9 13" id="KW-0648">Protein biosynthesis</keyword>
<dbReference type="SUPFAM" id="SSF101353">
    <property type="entry name" value="Putative anticodon-binding domain of alanyl-tRNA synthetase (AlaRS)"/>
    <property type="match status" value="1"/>
</dbReference>
<dbReference type="FunFam" id="3.10.310.40:FF:000001">
    <property type="entry name" value="Alanine--tRNA ligase"/>
    <property type="match status" value="1"/>
</dbReference>
<evidence type="ECO:0000256" key="8">
    <source>
        <dbReference type="ARBA" id="ARBA00022884"/>
    </source>
</evidence>
<dbReference type="Gene3D" id="3.30.54.20">
    <property type="match status" value="1"/>
</dbReference>
<dbReference type="InterPro" id="IPR018165">
    <property type="entry name" value="Ala-tRNA-synth_IIc_core"/>
</dbReference>
<dbReference type="EC" id="6.1.1.7" evidence="13"/>
<dbReference type="PROSITE" id="PS50860">
    <property type="entry name" value="AA_TRNA_LIGASE_II_ALA"/>
    <property type="match status" value="1"/>
</dbReference>
<dbReference type="Gene3D" id="6.10.250.550">
    <property type="match status" value="1"/>
</dbReference>
<comment type="subcellular location">
    <subcellularLocation>
        <location evidence="13">Cytoplasm</location>
    </subcellularLocation>
</comment>
<evidence type="ECO:0000256" key="7">
    <source>
        <dbReference type="ARBA" id="ARBA00022840"/>
    </source>
</evidence>
<dbReference type="Pfam" id="PF07973">
    <property type="entry name" value="tRNA_SAD"/>
    <property type="match status" value="1"/>
</dbReference>
<dbReference type="InterPro" id="IPR012947">
    <property type="entry name" value="tRNA_SAD"/>
</dbReference>
<evidence type="ECO:0000256" key="11">
    <source>
        <dbReference type="ARBA" id="ARBA00024779"/>
    </source>
</evidence>
<feature type="binding site" evidence="13">
    <location>
        <position position="664"/>
    </location>
    <ligand>
        <name>Zn(2+)</name>
        <dbReference type="ChEBI" id="CHEBI:29105"/>
    </ligand>
</feature>
<keyword evidence="5 13" id="KW-0547">Nucleotide-binding</keyword>
<evidence type="ECO:0000256" key="4">
    <source>
        <dbReference type="ARBA" id="ARBA00022723"/>
    </source>
</evidence>
<dbReference type="SUPFAM" id="SSF50447">
    <property type="entry name" value="Translation proteins"/>
    <property type="match status" value="1"/>
</dbReference>
<evidence type="ECO:0000256" key="2">
    <source>
        <dbReference type="ARBA" id="ARBA00022555"/>
    </source>
</evidence>
<dbReference type="OrthoDB" id="9803884at2"/>
<dbReference type="InterPro" id="IPR009000">
    <property type="entry name" value="Transl_B-barrel_sf"/>
</dbReference>
<dbReference type="InterPro" id="IPR002318">
    <property type="entry name" value="Ala-tRNA-lgiase_IIc"/>
</dbReference>
<proteinExistence type="inferred from homology"/>
<keyword evidence="8 13" id="KW-0694">RNA-binding</keyword>
<dbReference type="InterPro" id="IPR018162">
    <property type="entry name" value="Ala-tRNA-ligase_IIc_anticod-bd"/>
</dbReference>
<evidence type="ECO:0000256" key="5">
    <source>
        <dbReference type="ARBA" id="ARBA00022741"/>
    </source>
</evidence>
<dbReference type="CDD" id="cd00673">
    <property type="entry name" value="AlaRS_core"/>
    <property type="match status" value="1"/>
</dbReference>
<comment type="domain">
    <text evidence="13">Consists of three domains; the N-terminal catalytic domain, the editing domain and the C-terminal C-Ala domain. The editing domain removes incorrectly charged amino acids, while the C-Ala domain, along with tRNA(Ala), serves as a bridge to cooperatively bring together the editing and aminoacylation centers thus stimulating deacylation of misacylated tRNAs.</text>
</comment>
<keyword evidence="4 13" id="KW-0479">Metal-binding</keyword>
<dbReference type="PANTHER" id="PTHR11777">
    <property type="entry name" value="ALANYL-TRNA SYNTHETASE"/>
    <property type="match status" value="1"/>
</dbReference>
<dbReference type="InterPro" id="IPR050058">
    <property type="entry name" value="Ala-tRNA_ligase"/>
</dbReference>
<evidence type="ECO:0000256" key="13">
    <source>
        <dbReference type="HAMAP-Rule" id="MF_00036"/>
    </source>
</evidence>
<comment type="cofactor">
    <cofactor evidence="13">
        <name>Zn(2+)</name>
        <dbReference type="ChEBI" id="CHEBI:29105"/>
    </cofactor>
    <text evidence="13">Binds 1 zinc ion per subunit.</text>
</comment>
<dbReference type="Gene3D" id="3.30.980.10">
    <property type="entry name" value="Threonyl-trna Synthetase, Chain A, domain 2"/>
    <property type="match status" value="1"/>
</dbReference>
<dbReference type="NCBIfam" id="TIGR00344">
    <property type="entry name" value="alaS"/>
    <property type="match status" value="1"/>
</dbReference>
<feature type="binding site" evidence="13">
    <location>
        <position position="556"/>
    </location>
    <ligand>
        <name>Zn(2+)</name>
        <dbReference type="ChEBI" id="CHEBI:29105"/>
    </ligand>
</feature>
<feature type="binding site" evidence="13">
    <location>
        <position position="560"/>
    </location>
    <ligand>
        <name>Zn(2+)</name>
        <dbReference type="ChEBI" id="CHEBI:29105"/>
    </ligand>
</feature>
<sequence length="867" mass="93380">MTSDEIRETFLSFFAKNDHKRLASASLVPASYDPSVLLTTAGMHPLKPYFQGLETPPHHRLASCQKCFRTPDIDVVGTTTRHLTFFEMLGNFSLGDYFKQGAAEFAWQLSLEGFGFDPADIWVTVFEGDDELGLGPDEEAIEAWEQIGVPRSRIVLCPRSENFWQAGTTGPCGPCSELYLDRGLDWGTEDDLPGGDNERFLEYWNLVFMQYNQDPVNTLTPLPAQNIDTGLGLNRMALIQQGVDSIFETDQFVPLMDLGRSLAGVGVRGGTDVDERALRILSDHTRGMTFLIADGVVPSNEDRGYVLRRLMRRAIAQGHRLGFEGAFLPQYVDVVTETMGAAYPELVRERETILRWVTAEEQGFGRTLETGLSMLDDLLAGGEVSGEDAFRLHDTYGFPIDLTREIAGERGVPVDLAGFDALMEDQRLRSSAGAGAQERVGARQEVVRRLSEQATAFTGYEHLEERTTVAGVLEQSGRTFVKLASSPFYAQGGGQVSDTGVIECEDGDCRVTVDEVLRSGDDQAIVVEVREGSLKAGERVVARVDRAVRHATEANHTATHLLHAALREALGTHVRQAGSYVGPDKLRFDFTHGQRLSPDELAQVEDRVNAWILGNDPVRPVTTTLKEAQELGAMALFGEKYGDVVRMVQIGDGDYSRELCGGTHVRATAEIGVFRVVSEGSSASNVRRIEAVTGPEAVTLLRSHDALVREAAHALRTSPEQVPAKVADLQRELKQAAKGATANGAVDIAALASRAEDLGGVSVLTSAVEVADPKALLDAADHLKNALGEAAIVLGAVTGGKVSLIASVAPSLVGRGLKAGELVKVAAKVVGGGGGGRDTMAQAGGRDPDRLPEALAAARQAIEDALA</sequence>
<gene>
    <name evidence="13 15" type="primary">alaS</name>
    <name evidence="15" type="ORF">FSW04_18700</name>
</gene>
<dbReference type="Gene3D" id="3.30.930.10">
    <property type="entry name" value="Bira Bifunctional Protein, Domain 2"/>
    <property type="match status" value="1"/>
</dbReference>
<dbReference type="SMART" id="SM00863">
    <property type="entry name" value="tRNA_SAD"/>
    <property type="match status" value="1"/>
</dbReference>
<dbReference type="FunFam" id="3.30.54.20:FF:000001">
    <property type="entry name" value="Alanine--tRNA ligase"/>
    <property type="match status" value="1"/>
</dbReference>
<dbReference type="GO" id="GO:0006419">
    <property type="term" value="P:alanyl-tRNA aminoacylation"/>
    <property type="evidence" value="ECO:0007669"/>
    <property type="project" value="UniProtKB-UniRule"/>
</dbReference>
<comment type="catalytic activity">
    <reaction evidence="12 13">
        <text>tRNA(Ala) + L-alanine + ATP = L-alanyl-tRNA(Ala) + AMP + diphosphate</text>
        <dbReference type="Rhea" id="RHEA:12540"/>
        <dbReference type="Rhea" id="RHEA-COMP:9657"/>
        <dbReference type="Rhea" id="RHEA-COMP:9923"/>
        <dbReference type="ChEBI" id="CHEBI:30616"/>
        <dbReference type="ChEBI" id="CHEBI:33019"/>
        <dbReference type="ChEBI" id="CHEBI:57972"/>
        <dbReference type="ChEBI" id="CHEBI:78442"/>
        <dbReference type="ChEBI" id="CHEBI:78497"/>
        <dbReference type="ChEBI" id="CHEBI:456215"/>
        <dbReference type="EC" id="6.1.1.7"/>
    </reaction>
</comment>
<dbReference type="InterPro" id="IPR018163">
    <property type="entry name" value="Thr/Ala-tRNA-synth_IIc_edit"/>
</dbReference>
<keyword evidence="13" id="KW-0963">Cytoplasm</keyword>
<reference evidence="15 16" key="1">
    <citation type="journal article" date="2018" name="J. Microbiol.">
        <title>Baekduia soli gen. nov., sp. nov., a novel bacterium isolated from the soil of Baekdu Mountain and proposal of a novel family name, Baekduiaceae fam. nov.</title>
        <authorList>
            <person name="An D.S."/>
            <person name="Siddiqi M.Z."/>
            <person name="Kim K.H."/>
            <person name="Yu H.S."/>
            <person name="Im W.T."/>
        </authorList>
    </citation>
    <scope>NUCLEOTIDE SEQUENCE [LARGE SCALE GENOMIC DNA]</scope>
    <source>
        <strain evidence="15 16">BR7-21</strain>
    </source>
</reference>
<keyword evidence="3 13" id="KW-0436">Ligase</keyword>
<dbReference type="InterPro" id="IPR023033">
    <property type="entry name" value="Ala_tRNA_ligase_euk/bac"/>
</dbReference>
<protein>
    <recommendedName>
        <fullName evidence="13">Alanine--tRNA ligase</fullName>
        <ecNumber evidence="13">6.1.1.7</ecNumber>
    </recommendedName>
    <alternativeName>
        <fullName evidence="13">Alanyl-tRNA synthetase</fullName>
        <shortName evidence="13">AlaRS</shortName>
    </alternativeName>
</protein>
<keyword evidence="7 13" id="KW-0067">ATP-binding</keyword>
<dbReference type="PRINTS" id="PR00980">
    <property type="entry name" value="TRNASYNTHALA"/>
</dbReference>
<dbReference type="Proteomes" id="UP000321805">
    <property type="component" value="Chromosome"/>
</dbReference>
<dbReference type="GO" id="GO:0005524">
    <property type="term" value="F:ATP binding"/>
    <property type="evidence" value="ECO:0007669"/>
    <property type="project" value="UniProtKB-UniRule"/>
</dbReference>
<comment type="function">
    <text evidence="11 13">Catalyzes the attachment of alanine to tRNA(Ala) in a two-step reaction: alanine is first activated by ATP to form Ala-AMP and then transferred to the acceptor end of tRNA(Ala). Also edits incorrectly charged Ser-tRNA(Ala) and Gly-tRNA(Ala) via its editing domain.</text>
</comment>
<dbReference type="GO" id="GO:0000049">
    <property type="term" value="F:tRNA binding"/>
    <property type="evidence" value="ECO:0007669"/>
    <property type="project" value="UniProtKB-KW"/>
</dbReference>